<evidence type="ECO:0000256" key="1">
    <source>
        <dbReference type="ARBA" id="ARBA00023098"/>
    </source>
</evidence>
<dbReference type="Proteomes" id="UP000567922">
    <property type="component" value="Unassembled WGS sequence"/>
</dbReference>
<dbReference type="RefSeq" id="WP_064438978.1">
    <property type="nucleotide sequence ID" value="NZ_BDDI01000002.1"/>
</dbReference>
<dbReference type="PANTHER" id="PTHR11941:SF75">
    <property type="entry name" value="ENOYL-COA HYDRATASE_ISOMERASE FAMILY PROTEIN"/>
    <property type="match status" value="1"/>
</dbReference>
<organism evidence="2 3">
    <name type="scientific">Hoyosella altamirensis</name>
    <dbReference type="NCBI Taxonomy" id="616997"/>
    <lineage>
        <taxon>Bacteria</taxon>
        <taxon>Bacillati</taxon>
        <taxon>Actinomycetota</taxon>
        <taxon>Actinomycetes</taxon>
        <taxon>Mycobacteriales</taxon>
        <taxon>Hoyosellaceae</taxon>
        <taxon>Hoyosella</taxon>
    </lineage>
</organism>
<dbReference type="EMBL" id="JACHWS010000001">
    <property type="protein sequence ID" value="MBB3037161.1"/>
    <property type="molecule type" value="Genomic_DNA"/>
</dbReference>
<gene>
    <name evidence="2" type="ORF">FHU29_001595</name>
</gene>
<reference evidence="2 3" key="1">
    <citation type="submission" date="2020-08" db="EMBL/GenBank/DDBJ databases">
        <title>Sequencing the genomes of 1000 actinobacteria strains.</title>
        <authorList>
            <person name="Klenk H.-P."/>
        </authorList>
    </citation>
    <scope>NUCLEOTIDE SEQUENCE [LARGE SCALE GENOMIC DNA]</scope>
    <source>
        <strain evidence="2 3">DSM 45258</strain>
    </source>
</reference>
<dbReference type="SUPFAM" id="SSF52096">
    <property type="entry name" value="ClpP/crotonase"/>
    <property type="match status" value="1"/>
</dbReference>
<dbReference type="OrthoDB" id="3567227at2"/>
<dbReference type="AlphaFoldDB" id="A0A839RMK0"/>
<accession>A0A839RMK0</accession>
<evidence type="ECO:0000313" key="2">
    <source>
        <dbReference type="EMBL" id="MBB3037161.1"/>
    </source>
</evidence>
<dbReference type="GO" id="GO:0004165">
    <property type="term" value="F:delta(3)-delta(2)-enoyl-CoA isomerase activity"/>
    <property type="evidence" value="ECO:0007669"/>
    <property type="project" value="TreeGrafter"/>
</dbReference>
<dbReference type="InterPro" id="IPR029045">
    <property type="entry name" value="ClpP/crotonase-like_dom_sf"/>
</dbReference>
<dbReference type="GO" id="GO:0006635">
    <property type="term" value="P:fatty acid beta-oxidation"/>
    <property type="evidence" value="ECO:0007669"/>
    <property type="project" value="TreeGrafter"/>
</dbReference>
<dbReference type="InterPro" id="IPR001753">
    <property type="entry name" value="Enoyl-CoA_hydra/iso"/>
</dbReference>
<proteinExistence type="predicted"/>
<protein>
    <submittedName>
        <fullName evidence="2">Enoyl-CoA hydratase/carnithine racemase</fullName>
    </submittedName>
</protein>
<sequence length="224" mass="23601">MATSLTYHDKIAVIDLGDDENRFAPEFIEAMNGHLATAVSDGAQALVTTASGKFYSNGLDLEWLMANADRTQWYVDQVHALFARVLALPIPTAAALPGHAFGAGAMLAMAHDYRVMRADRGFFCFPEVDIHIPFTTGMAALIQAKLTPQAAIASMTTGRRFGGTDALAAGIVDATAVEGAVKNDAIGMVAPLGIKDQATLGAIKQTMFADAIAALTKKSEAEDV</sequence>
<dbReference type="Gene3D" id="3.90.226.10">
    <property type="entry name" value="2-enoyl-CoA Hydratase, Chain A, domain 1"/>
    <property type="match status" value="1"/>
</dbReference>
<comment type="caution">
    <text evidence="2">The sequence shown here is derived from an EMBL/GenBank/DDBJ whole genome shotgun (WGS) entry which is preliminary data.</text>
</comment>
<keyword evidence="1" id="KW-0443">Lipid metabolism</keyword>
<name>A0A839RMK0_9ACTN</name>
<keyword evidence="3" id="KW-1185">Reference proteome</keyword>
<dbReference type="CDD" id="cd06558">
    <property type="entry name" value="crotonase-like"/>
    <property type="match status" value="1"/>
</dbReference>
<evidence type="ECO:0000313" key="3">
    <source>
        <dbReference type="Proteomes" id="UP000567922"/>
    </source>
</evidence>
<dbReference type="PANTHER" id="PTHR11941">
    <property type="entry name" value="ENOYL-COA HYDRATASE-RELATED"/>
    <property type="match status" value="1"/>
</dbReference>
<dbReference type="Pfam" id="PF00378">
    <property type="entry name" value="ECH_1"/>
    <property type="match status" value="1"/>
</dbReference>
<dbReference type="FunFam" id="3.90.226.10:FF:000049">
    <property type="entry name" value="Enoyl-CoA delta isomerase 3"/>
    <property type="match status" value="1"/>
</dbReference>